<evidence type="ECO:0000256" key="2">
    <source>
        <dbReference type="SAM" id="MobiDB-lite"/>
    </source>
</evidence>
<dbReference type="Pfam" id="PF13581">
    <property type="entry name" value="HATPase_c_2"/>
    <property type="match status" value="1"/>
</dbReference>
<accession>A0A7W7N1F5</accession>
<keyword evidence="1" id="KW-0418">Kinase</keyword>
<gene>
    <name evidence="4" type="ORF">F4557_006338</name>
</gene>
<name>A0A7W7N1F5_9ACTN</name>
<dbReference type="Gene3D" id="3.30.565.10">
    <property type="entry name" value="Histidine kinase-like ATPase, C-terminal domain"/>
    <property type="match status" value="1"/>
</dbReference>
<dbReference type="PANTHER" id="PTHR35526">
    <property type="entry name" value="ANTI-SIGMA-F FACTOR RSBW-RELATED"/>
    <property type="match status" value="1"/>
</dbReference>
<organism evidence="4 5">
    <name type="scientific">Actinomadura livida</name>
    <dbReference type="NCBI Taxonomy" id="79909"/>
    <lineage>
        <taxon>Bacteria</taxon>
        <taxon>Bacillati</taxon>
        <taxon>Actinomycetota</taxon>
        <taxon>Actinomycetes</taxon>
        <taxon>Streptosporangiales</taxon>
        <taxon>Thermomonosporaceae</taxon>
        <taxon>Actinomadura</taxon>
    </lineage>
</organism>
<dbReference type="Proteomes" id="UP000549343">
    <property type="component" value="Unassembled WGS sequence"/>
</dbReference>
<sequence length="172" mass="18876">MTEEVHGMIVGRDHRKGEFDISDSLLRVERTAAGPRALRRGFLALPDVVQQGRLIVESQVLQWGLAEETAEDAVLIASELLTNAVRATPHQPIALRMALAGDGLRVEVWDSSPERPRVSTPDLSMPEEAPADDAPDPGGWGMRIVASLAREHGVRTEFEGKSVWAVLKAERR</sequence>
<dbReference type="InterPro" id="IPR003594">
    <property type="entry name" value="HATPase_dom"/>
</dbReference>
<dbReference type="RefSeq" id="WP_184888690.1">
    <property type="nucleotide sequence ID" value="NZ_BAAAHD010000005.1"/>
</dbReference>
<keyword evidence="1" id="KW-0723">Serine/threonine-protein kinase</keyword>
<evidence type="ECO:0000313" key="5">
    <source>
        <dbReference type="Proteomes" id="UP000549343"/>
    </source>
</evidence>
<dbReference type="PANTHER" id="PTHR35526:SF3">
    <property type="entry name" value="ANTI-SIGMA-F FACTOR RSBW"/>
    <property type="match status" value="1"/>
</dbReference>
<reference evidence="4 5" key="1">
    <citation type="submission" date="2020-08" db="EMBL/GenBank/DDBJ databases">
        <title>Sequencing the genomes of 1000 actinobacteria strains.</title>
        <authorList>
            <person name="Klenk H.-P."/>
        </authorList>
    </citation>
    <scope>NUCLEOTIDE SEQUENCE [LARGE SCALE GENOMIC DNA]</scope>
    <source>
        <strain evidence="4 5">DSM 44772</strain>
    </source>
</reference>
<dbReference type="CDD" id="cd16936">
    <property type="entry name" value="HATPase_RsbW-like"/>
    <property type="match status" value="1"/>
</dbReference>
<dbReference type="AlphaFoldDB" id="A0A7W7N1F5"/>
<dbReference type="EMBL" id="JACHMV010000001">
    <property type="protein sequence ID" value="MBB4777920.1"/>
    <property type="molecule type" value="Genomic_DNA"/>
</dbReference>
<dbReference type="SUPFAM" id="SSF55874">
    <property type="entry name" value="ATPase domain of HSP90 chaperone/DNA topoisomerase II/histidine kinase"/>
    <property type="match status" value="1"/>
</dbReference>
<evidence type="ECO:0000259" key="3">
    <source>
        <dbReference type="Pfam" id="PF13581"/>
    </source>
</evidence>
<dbReference type="InterPro" id="IPR050267">
    <property type="entry name" value="Anti-sigma-factor_SerPK"/>
</dbReference>
<evidence type="ECO:0000313" key="4">
    <source>
        <dbReference type="EMBL" id="MBB4777920.1"/>
    </source>
</evidence>
<proteinExistence type="predicted"/>
<dbReference type="GO" id="GO:0004674">
    <property type="term" value="F:protein serine/threonine kinase activity"/>
    <property type="evidence" value="ECO:0007669"/>
    <property type="project" value="UniProtKB-KW"/>
</dbReference>
<comment type="caution">
    <text evidence="4">The sequence shown here is derived from an EMBL/GenBank/DDBJ whole genome shotgun (WGS) entry which is preliminary data.</text>
</comment>
<evidence type="ECO:0000256" key="1">
    <source>
        <dbReference type="ARBA" id="ARBA00022527"/>
    </source>
</evidence>
<keyword evidence="1" id="KW-0808">Transferase</keyword>
<dbReference type="InterPro" id="IPR036890">
    <property type="entry name" value="HATPase_C_sf"/>
</dbReference>
<feature type="domain" description="Histidine kinase/HSP90-like ATPase" evidence="3">
    <location>
        <begin position="44"/>
        <end position="166"/>
    </location>
</feature>
<protein>
    <submittedName>
        <fullName evidence="4">Anti-sigma regulatory factor (Ser/Thr protein kinase)</fullName>
    </submittedName>
</protein>
<feature type="region of interest" description="Disordered" evidence="2">
    <location>
        <begin position="111"/>
        <end position="141"/>
    </location>
</feature>